<sequence length="178" mass="19677">MLTMTTLNQTFFLSSSLLFFILLLSVSSFPTTFLSETILDSQEYKGRNLLQISKGCPVNFEFLNYTIITSRCKGPAYPPKDCCAAFEDFACPYADILNDLQNNCASTMFSYINLYGQYPPGLFADECRGGKEGLACPALPPSVSAYDTANQIMHCPSLLMMLTSCLLILLFSCNNAQL</sequence>
<dbReference type="EMBL" id="CAXHTB010000002">
    <property type="protein sequence ID" value="CAL0302554.1"/>
    <property type="molecule type" value="Genomic_DNA"/>
</dbReference>
<dbReference type="InterPro" id="IPR058888">
    <property type="entry name" value="LLG1-like"/>
</dbReference>
<feature type="chain" id="PRO_5043527834" description="GPI-anchored protein LLG1-like domain-containing protein" evidence="2">
    <location>
        <begin position="29"/>
        <end position="178"/>
    </location>
</feature>
<name>A0AAV1VZN2_LUPLU</name>
<dbReference type="PANTHER" id="PTHR31533:SF2">
    <property type="entry name" value="GPI-ANCHORED PROTEIN LLG1"/>
    <property type="match status" value="1"/>
</dbReference>
<dbReference type="InterPro" id="IPR039307">
    <property type="entry name" value="LORELEI-like"/>
</dbReference>
<dbReference type="Proteomes" id="UP001497480">
    <property type="component" value="Unassembled WGS sequence"/>
</dbReference>
<evidence type="ECO:0000313" key="5">
    <source>
        <dbReference type="Proteomes" id="UP001497480"/>
    </source>
</evidence>
<evidence type="ECO:0000256" key="2">
    <source>
        <dbReference type="SAM" id="SignalP"/>
    </source>
</evidence>
<keyword evidence="5" id="KW-1185">Reference proteome</keyword>
<protein>
    <recommendedName>
        <fullName evidence="3">GPI-anchored protein LLG1-like domain-containing protein</fullName>
    </recommendedName>
</protein>
<proteinExistence type="predicted"/>
<keyword evidence="1" id="KW-0812">Transmembrane</keyword>
<comment type="caution">
    <text evidence="4">The sequence shown here is derived from an EMBL/GenBank/DDBJ whole genome shotgun (WGS) entry which is preliminary data.</text>
</comment>
<feature type="domain" description="GPI-anchored protein LLG1-like" evidence="3">
    <location>
        <begin position="58"/>
        <end position="134"/>
    </location>
</feature>
<keyword evidence="1" id="KW-0472">Membrane</keyword>
<feature type="transmembrane region" description="Helical" evidence="1">
    <location>
        <begin position="158"/>
        <end position="176"/>
    </location>
</feature>
<gene>
    <name evidence="4" type="ORF">LLUT_LOCUS3614</name>
</gene>
<accession>A0AAV1VZN2</accession>
<organism evidence="4 5">
    <name type="scientific">Lupinus luteus</name>
    <name type="common">European yellow lupine</name>
    <dbReference type="NCBI Taxonomy" id="3873"/>
    <lineage>
        <taxon>Eukaryota</taxon>
        <taxon>Viridiplantae</taxon>
        <taxon>Streptophyta</taxon>
        <taxon>Embryophyta</taxon>
        <taxon>Tracheophyta</taxon>
        <taxon>Spermatophyta</taxon>
        <taxon>Magnoliopsida</taxon>
        <taxon>eudicotyledons</taxon>
        <taxon>Gunneridae</taxon>
        <taxon>Pentapetalae</taxon>
        <taxon>rosids</taxon>
        <taxon>fabids</taxon>
        <taxon>Fabales</taxon>
        <taxon>Fabaceae</taxon>
        <taxon>Papilionoideae</taxon>
        <taxon>50 kb inversion clade</taxon>
        <taxon>genistoids sensu lato</taxon>
        <taxon>core genistoids</taxon>
        <taxon>Genisteae</taxon>
        <taxon>Lupinus</taxon>
    </lineage>
</organism>
<evidence type="ECO:0000259" key="3">
    <source>
        <dbReference type="Pfam" id="PF26578"/>
    </source>
</evidence>
<keyword evidence="1" id="KW-1133">Transmembrane helix</keyword>
<dbReference type="AlphaFoldDB" id="A0AAV1VZN2"/>
<feature type="signal peptide" evidence="2">
    <location>
        <begin position="1"/>
        <end position="28"/>
    </location>
</feature>
<keyword evidence="2" id="KW-0732">Signal</keyword>
<dbReference type="PANTHER" id="PTHR31533">
    <property type="entry name" value="GPI-ANCHORED PROTEIN LLG1-RELATED-RELATED"/>
    <property type="match status" value="1"/>
</dbReference>
<dbReference type="Pfam" id="PF26578">
    <property type="entry name" value="LLG1"/>
    <property type="match status" value="1"/>
</dbReference>
<reference evidence="4 5" key="1">
    <citation type="submission" date="2024-03" db="EMBL/GenBank/DDBJ databases">
        <authorList>
            <person name="Martinez-Hernandez J."/>
        </authorList>
    </citation>
    <scope>NUCLEOTIDE SEQUENCE [LARGE SCALE GENOMIC DNA]</scope>
</reference>
<evidence type="ECO:0000256" key="1">
    <source>
        <dbReference type="SAM" id="Phobius"/>
    </source>
</evidence>
<evidence type="ECO:0000313" key="4">
    <source>
        <dbReference type="EMBL" id="CAL0302554.1"/>
    </source>
</evidence>